<dbReference type="PANTHER" id="PTHR46844:SF1">
    <property type="entry name" value="SLR5058 PROTEIN"/>
    <property type="match status" value="1"/>
</dbReference>
<dbReference type="PANTHER" id="PTHR46844">
    <property type="entry name" value="SLR5058 PROTEIN"/>
    <property type="match status" value="1"/>
</dbReference>
<dbReference type="InterPro" id="IPR027417">
    <property type="entry name" value="P-loop_NTPase"/>
</dbReference>
<dbReference type="Pfam" id="PF22711">
    <property type="entry name" value="SNaCT5"/>
    <property type="match status" value="1"/>
</dbReference>
<keyword evidence="3" id="KW-1185">Reference proteome</keyword>
<dbReference type="SUPFAM" id="SSF52540">
    <property type="entry name" value="P-loop containing nucleoside triphosphate hydrolases"/>
    <property type="match status" value="1"/>
</dbReference>
<reference evidence="2" key="1">
    <citation type="submission" date="2022-01" db="EMBL/GenBank/DDBJ databases">
        <authorList>
            <person name="Jo J.-H."/>
            <person name="Im W.-T."/>
        </authorList>
    </citation>
    <scope>NUCLEOTIDE SEQUENCE</scope>
    <source>
        <strain evidence="2">NA20</strain>
    </source>
</reference>
<dbReference type="Pfam" id="PF05729">
    <property type="entry name" value="NACHT"/>
    <property type="match status" value="1"/>
</dbReference>
<dbReference type="InterPro" id="IPR007111">
    <property type="entry name" value="NACHT_NTPase"/>
</dbReference>
<proteinExistence type="predicted"/>
<evidence type="ECO:0000259" key="1">
    <source>
        <dbReference type="PROSITE" id="PS50837"/>
    </source>
</evidence>
<dbReference type="PROSITE" id="PS50837">
    <property type="entry name" value="NACHT"/>
    <property type="match status" value="1"/>
</dbReference>
<dbReference type="Gene3D" id="3.40.50.300">
    <property type="entry name" value="P-loop containing nucleotide triphosphate hydrolases"/>
    <property type="match status" value="1"/>
</dbReference>
<dbReference type="RefSeq" id="WP_237867895.1">
    <property type="nucleotide sequence ID" value="NZ_JAKLTR010000001.1"/>
</dbReference>
<dbReference type="Proteomes" id="UP001165367">
    <property type="component" value="Unassembled WGS sequence"/>
</dbReference>
<organism evidence="2 3">
    <name type="scientific">Terrimonas ginsenosidimutans</name>
    <dbReference type="NCBI Taxonomy" id="2908004"/>
    <lineage>
        <taxon>Bacteria</taxon>
        <taxon>Pseudomonadati</taxon>
        <taxon>Bacteroidota</taxon>
        <taxon>Chitinophagia</taxon>
        <taxon>Chitinophagales</taxon>
        <taxon>Chitinophagaceae</taxon>
        <taxon>Terrimonas</taxon>
    </lineage>
</organism>
<comment type="caution">
    <text evidence="2">The sequence shown here is derived from an EMBL/GenBank/DDBJ whole genome shotgun (WGS) entry which is preliminary data.</text>
</comment>
<dbReference type="InterPro" id="IPR055036">
    <property type="entry name" value="SNaCT5"/>
</dbReference>
<protein>
    <submittedName>
        <fullName evidence="2">NACHT domain-containing protein</fullName>
    </submittedName>
</protein>
<dbReference type="EMBL" id="JAKLTR010000001">
    <property type="protein sequence ID" value="MCG2612666.1"/>
    <property type="molecule type" value="Genomic_DNA"/>
</dbReference>
<gene>
    <name evidence="2" type="ORF">LZZ85_00180</name>
</gene>
<sequence length="651" mass="75758">MEYNLETVKDLVTIAKPFIDPLISSFLKPKLERLGKWIKKQDINGQLDEPWFENRFEEYLGRTYAFCQNVNILLFQNQQIKIRDIYYPLTLQSSKDRKEVKIDKFSITHIQPYKKILISDTAGMGKSTMVKWIGSQIIENSIGIPIIVELRNLKESHSLLDEICNQINPIDASFNKDLILKFLELGNFIILLDGFDELLTKDQEVITKDIREFINKASNNYFLMTSRPESALATFGDFQSFNIRPLEKEEAFELILKYDSICPIKIGEKLITEIDQSFNQAKELLKNPFLVSLIYSTYTYNKDIPSNKVSFYEEIYFALFKRHDLSKDGWTRPKKSKLDIQQFRTLLRQLAFDTAVLGTIVYNESELTSYIELAKGKCPGIVFKSADFLDDLLSSVPLFQREGAKLKWAHKSLQDYFAADFIAYNSRKVEILERIYTSEREGFLNILDFLAELDYKTFRQIVIHKLLRKFIQFYDTSYADFTDIPVNDLKYRKSITFASSTIIANRKNFEKRAEELFTLASTIFENAQQANRVITATHFYLIVADQFEGKIIDLLLQKSIPFVKKDLSEDLSYREKVKIPQKELFLVNDDLKSPLNTSKNFSEITQILRHSLRGPGSRQGSFIDPDLARHELAQIENEIAREQLIDNFKDI</sequence>
<accession>A0ABS9KK14</accession>
<feature type="domain" description="NACHT" evidence="1">
    <location>
        <begin position="114"/>
        <end position="232"/>
    </location>
</feature>
<evidence type="ECO:0000313" key="2">
    <source>
        <dbReference type="EMBL" id="MCG2612666.1"/>
    </source>
</evidence>
<evidence type="ECO:0000313" key="3">
    <source>
        <dbReference type="Proteomes" id="UP001165367"/>
    </source>
</evidence>
<name>A0ABS9KK14_9BACT</name>